<dbReference type="EMBL" id="AP009608">
    <property type="protein sequence ID" value="BAH70131.1"/>
    <property type="molecule type" value="Genomic_DNA"/>
</dbReference>
<evidence type="ECO:0000256" key="8">
    <source>
        <dbReference type="ARBA" id="ARBA00023136"/>
    </source>
</evidence>
<evidence type="ECO:0000256" key="6">
    <source>
        <dbReference type="ARBA" id="ARBA00022692"/>
    </source>
</evidence>
<evidence type="ECO:0000256" key="5">
    <source>
        <dbReference type="ARBA" id="ARBA00022597"/>
    </source>
</evidence>
<dbReference type="CDD" id="cd06261">
    <property type="entry name" value="TM_PBP2"/>
    <property type="match status" value="1"/>
</dbReference>
<dbReference type="InterPro" id="IPR050901">
    <property type="entry name" value="BP-dep_ABC_trans_perm"/>
</dbReference>
<keyword evidence="7 9" id="KW-1133">Transmembrane helix</keyword>
<evidence type="ECO:0000259" key="10">
    <source>
        <dbReference type="PROSITE" id="PS50928"/>
    </source>
</evidence>
<keyword evidence="4" id="KW-1003">Cell membrane</keyword>
<dbReference type="HOGENOM" id="CLU_016047_1_2_14"/>
<accession>C4XG59</accession>
<comment type="subcellular location">
    <subcellularLocation>
        <location evidence="1 9">Cell membrane</location>
        <topology evidence="1 9">Multi-pass membrane protein</topology>
    </subcellularLocation>
</comment>
<evidence type="ECO:0000256" key="2">
    <source>
        <dbReference type="ARBA" id="ARBA00009047"/>
    </source>
</evidence>
<dbReference type="Proteomes" id="UP000006810">
    <property type="component" value="Chromosome"/>
</dbReference>
<dbReference type="InterPro" id="IPR035906">
    <property type="entry name" value="MetI-like_sf"/>
</dbReference>
<evidence type="ECO:0000313" key="11">
    <source>
        <dbReference type="EMBL" id="BAH70131.1"/>
    </source>
</evidence>
<dbReference type="Gene3D" id="1.10.3720.10">
    <property type="entry name" value="MetI-like"/>
    <property type="match status" value="1"/>
</dbReference>
<dbReference type="PANTHER" id="PTHR32243">
    <property type="entry name" value="MALTOSE TRANSPORT SYSTEM PERMEASE-RELATED"/>
    <property type="match status" value="1"/>
</dbReference>
<comment type="similarity">
    <text evidence="2">Belongs to the binding-protein-dependent transport system permease family. MalFG subfamily.</text>
</comment>
<keyword evidence="5" id="KW-0762">Sugar transport</keyword>
<protein>
    <recommendedName>
        <fullName evidence="10">ABC transmembrane type-1 domain-containing protein</fullName>
    </recommendedName>
</protein>
<proteinExistence type="inferred from homology"/>
<dbReference type="GO" id="GO:0015423">
    <property type="term" value="F:ABC-type maltose transporter activity"/>
    <property type="evidence" value="ECO:0007669"/>
    <property type="project" value="TreeGrafter"/>
</dbReference>
<reference evidence="11 12" key="1">
    <citation type="journal article" date="2009" name="Curr. Microbiol.">
        <title>Molecular cloning and expression of a novel cholinephosphotransferase involved in glycoglycerophospholipid biosynthesis of Mycoplasma fermentans.</title>
        <authorList>
            <person name="Ishida N."/>
            <person name="Irikura D."/>
            <person name="Matsuda K."/>
            <person name="Sato S."/>
            <person name="Asano K."/>
        </authorList>
    </citation>
    <scope>NUCLEOTIDE SEQUENCE [LARGE SCALE GENOMIC DNA]</scope>
    <source>
        <strain evidence="12">ATCC 19989 / NBRC 14854 / NCTC 10117 / PG18</strain>
    </source>
</reference>
<dbReference type="InterPro" id="IPR000515">
    <property type="entry name" value="MetI-like"/>
</dbReference>
<dbReference type="AlphaFoldDB" id="C4XG59"/>
<evidence type="ECO:0000256" key="4">
    <source>
        <dbReference type="ARBA" id="ARBA00022475"/>
    </source>
</evidence>
<dbReference type="PANTHER" id="PTHR32243:SF50">
    <property type="entry name" value="MALTOSE_MALTODEXTRIN TRANSPORT SYSTEM PERMEASE PROTEIN MALG"/>
    <property type="match status" value="1"/>
</dbReference>
<feature type="domain" description="ABC transmembrane type-1" evidence="10">
    <location>
        <begin position="114"/>
        <end position="309"/>
    </location>
</feature>
<feature type="transmembrane region" description="Helical" evidence="9">
    <location>
        <begin position="151"/>
        <end position="172"/>
    </location>
</feature>
<dbReference type="eggNOG" id="COG3833">
    <property type="taxonomic scope" value="Bacteria"/>
</dbReference>
<dbReference type="GO" id="GO:0005886">
    <property type="term" value="C:plasma membrane"/>
    <property type="evidence" value="ECO:0007669"/>
    <property type="project" value="UniProtKB-SubCell"/>
</dbReference>
<dbReference type="KEGG" id="mfp:MBIO_0866"/>
<name>C4XG59_MYCFP</name>
<sequence>MYDKEGLIMNSENKIYDSIVDNISTKKVINKKVRINYNLSDTKPPTPMEIVWLFFNYLILICWSLIVLFPAVSLIVASLNVNNQRVVAITPFKFGFDNFTYLFTSERSYFLRWYGNTLLLAFLTMVISTICVALNAYAYSRFKFAGSKHSLTIIMMLQMIPATSSLICLYIIVRMGNDLGINSILMLVIIYSGGAISSNTFMLKSYLDTVSRELDDSARVDGCSNWGLFFKILLPVIMPALIMTALWSFLTPFTDVILPKFVLISNEEKTLAVGLDILLNAEEKHKNAGAYAAGSILASLPAFCLFMYLQKYIVGGLSEGAVKG</sequence>
<keyword evidence="6 9" id="KW-0812">Transmembrane</keyword>
<evidence type="ECO:0000256" key="1">
    <source>
        <dbReference type="ARBA" id="ARBA00004651"/>
    </source>
</evidence>
<dbReference type="PROSITE" id="PS50928">
    <property type="entry name" value="ABC_TM1"/>
    <property type="match status" value="1"/>
</dbReference>
<keyword evidence="3 9" id="KW-0813">Transport</keyword>
<evidence type="ECO:0000256" key="7">
    <source>
        <dbReference type="ARBA" id="ARBA00022989"/>
    </source>
</evidence>
<feature type="transmembrane region" description="Helical" evidence="9">
    <location>
        <begin position="228"/>
        <end position="250"/>
    </location>
</feature>
<evidence type="ECO:0000313" key="12">
    <source>
        <dbReference type="Proteomes" id="UP000006810"/>
    </source>
</evidence>
<dbReference type="GO" id="GO:0042956">
    <property type="term" value="P:maltodextrin transmembrane transport"/>
    <property type="evidence" value="ECO:0007669"/>
    <property type="project" value="TreeGrafter"/>
</dbReference>
<evidence type="ECO:0000256" key="3">
    <source>
        <dbReference type="ARBA" id="ARBA00022448"/>
    </source>
</evidence>
<organism evidence="11 12">
    <name type="scientific">Mycoplasmopsis fermentans (strain ATCC 19989 / NBRC 14854 / NCTC 10117 / PG18)</name>
    <name type="common">Mycoplasma fermentans</name>
    <dbReference type="NCBI Taxonomy" id="496833"/>
    <lineage>
        <taxon>Bacteria</taxon>
        <taxon>Bacillati</taxon>
        <taxon>Mycoplasmatota</taxon>
        <taxon>Mycoplasmoidales</taxon>
        <taxon>Metamycoplasmataceae</taxon>
        <taxon>Mycoplasmopsis</taxon>
    </lineage>
</organism>
<dbReference type="Pfam" id="PF00528">
    <property type="entry name" value="BPD_transp_1"/>
    <property type="match status" value="1"/>
</dbReference>
<feature type="transmembrane region" description="Helical" evidence="9">
    <location>
        <begin position="184"/>
        <end position="207"/>
    </location>
</feature>
<evidence type="ECO:0000256" key="9">
    <source>
        <dbReference type="RuleBase" id="RU363032"/>
    </source>
</evidence>
<keyword evidence="12" id="KW-1185">Reference proteome</keyword>
<feature type="transmembrane region" description="Helical" evidence="9">
    <location>
        <begin position="50"/>
        <end position="77"/>
    </location>
</feature>
<dbReference type="SUPFAM" id="SSF161098">
    <property type="entry name" value="MetI-like"/>
    <property type="match status" value="1"/>
</dbReference>
<dbReference type="PATRIC" id="fig|496833.3.peg.463"/>
<keyword evidence="8 9" id="KW-0472">Membrane</keyword>
<feature type="transmembrane region" description="Helical" evidence="9">
    <location>
        <begin position="288"/>
        <end position="309"/>
    </location>
</feature>
<gene>
    <name evidence="11" type="ordered locus">MBIO_0866</name>
</gene>
<feature type="transmembrane region" description="Helical" evidence="9">
    <location>
        <begin position="118"/>
        <end position="139"/>
    </location>
</feature>